<dbReference type="PANTHER" id="PTHR33841:SF5">
    <property type="entry name" value="DNA METHYLASE (MODIFICATION METHYLASE) (METHYLTRANSFERASE)-RELATED"/>
    <property type="match status" value="1"/>
</dbReference>
<evidence type="ECO:0000259" key="7">
    <source>
        <dbReference type="Pfam" id="PF07669"/>
    </source>
</evidence>
<keyword evidence="3" id="KW-0489">Methyltransferase</keyword>
<dbReference type="Pfam" id="PF07669">
    <property type="entry name" value="Eco57I"/>
    <property type="match status" value="1"/>
</dbReference>
<evidence type="ECO:0000256" key="5">
    <source>
        <dbReference type="ARBA" id="ARBA00022691"/>
    </source>
</evidence>
<dbReference type="EMBL" id="CP104013">
    <property type="protein sequence ID" value="UYP47843.1"/>
    <property type="molecule type" value="Genomic_DNA"/>
</dbReference>
<name>A0ABY6HWD7_9ARCH</name>
<dbReference type="InterPro" id="IPR002052">
    <property type="entry name" value="DNA_methylase_N6_adenine_CS"/>
</dbReference>
<evidence type="ECO:0000313" key="8">
    <source>
        <dbReference type="EMBL" id="UYP47843.1"/>
    </source>
</evidence>
<keyword evidence="5" id="KW-0949">S-adenosyl-L-methionine</keyword>
<dbReference type="SUPFAM" id="SSF53335">
    <property type="entry name" value="S-adenosyl-L-methionine-dependent methyltransferases"/>
    <property type="match status" value="1"/>
</dbReference>
<keyword evidence="9" id="KW-1185">Reference proteome</keyword>
<dbReference type="InterPro" id="IPR029063">
    <property type="entry name" value="SAM-dependent_MTases_sf"/>
</dbReference>
<evidence type="ECO:0000256" key="3">
    <source>
        <dbReference type="ARBA" id="ARBA00022603"/>
    </source>
</evidence>
<comment type="catalytic activity">
    <reaction evidence="6">
        <text>a 2'-deoxyadenosine in DNA + S-adenosyl-L-methionine = an N(6)-methyl-2'-deoxyadenosine in DNA + S-adenosyl-L-homocysteine + H(+)</text>
        <dbReference type="Rhea" id="RHEA:15197"/>
        <dbReference type="Rhea" id="RHEA-COMP:12418"/>
        <dbReference type="Rhea" id="RHEA-COMP:12419"/>
        <dbReference type="ChEBI" id="CHEBI:15378"/>
        <dbReference type="ChEBI" id="CHEBI:57856"/>
        <dbReference type="ChEBI" id="CHEBI:59789"/>
        <dbReference type="ChEBI" id="CHEBI:90615"/>
        <dbReference type="ChEBI" id="CHEBI:90616"/>
        <dbReference type="EC" id="2.1.1.72"/>
    </reaction>
</comment>
<comment type="similarity">
    <text evidence="1">Belongs to the N(4)/N(6)-methyltransferase family.</text>
</comment>
<evidence type="ECO:0000256" key="6">
    <source>
        <dbReference type="ARBA" id="ARBA00047942"/>
    </source>
</evidence>
<dbReference type="PRINTS" id="PR00507">
    <property type="entry name" value="N12N6MTFRASE"/>
</dbReference>
<evidence type="ECO:0000256" key="2">
    <source>
        <dbReference type="ARBA" id="ARBA00011900"/>
    </source>
</evidence>
<accession>A0ABY6HWD7</accession>
<dbReference type="EC" id="2.1.1.72" evidence="2"/>
<organism evidence="8 9">
    <name type="scientific">Candidatus Lokiarchaeum ossiferum</name>
    <dbReference type="NCBI Taxonomy" id="2951803"/>
    <lineage>
        <taxon>Archaea</taxon>
        <taxon>Promethearchaeati</taxon>
        <taxon>Promethearchaeota</taxon>
        <taxon>Promethearchaeia</taxon>
        <taxon>Promethearchaeales</taxon>
        <taxon>Promethearchaeaceae</taxon>
        <taxon>Candidatus Lokiarchaeum</taxon>
    </lineage>
</organism>
<sequence length="785" mass="90739">MISLKLSKNEFLDLISAFENFCFHNHSNIYHYAGQSVSFSENEFNDETVNPKMLVELLEDKPLMKRQQSGTVFTPDTITYEIVSLVLNMKMSHHFAKTPNSHNLFNFKGSFWVNFNKWVKKSSISQLSSFLSELFGLFLSKNKILDPAVGGGSFIFTTFLKYLEFYVLLYPYYINPNKSQLSKMSLVQLLGVWNQWENTSSIEKRFKFLHLTFHNSTPSQKSDITHNFLKILNENIVCFDIDPIAVRVTKIRLHCLLKTFFGHSAMEKTPLSIQTHSLDFLSVTSKNLLPYFDIILGNPPYVGSDSLAKFYPRSHHEDLKNKFREVVLLGSKPDLYFYFIKRSLDLLAKEGILGFIIPNRILSNTYAQKLREYIFSVTRIDYVITFSDTLEIFPSANVHPCVILLKKPNIVGDPENYITKHFTNLEKSNQSGWDLGMNTQIPLTLAKNYNLFLSGLSSKNILFLEKMASFSPLKSILHIREGTRLARFKSKYPPSFPYRISKDEWSNLSLPEQSQYLAEIRGKQIKSYSILPTTSYLALPNLLLSNNIVSQRLALLEKYSKPTVFIRELGKEIFASYIDCSSQPSIGYGGVYFFQYADFTAKFLKTFEKIDLPSSDVLLAFLVYFSSTFFLKLYRILFTTGSWGNALKFRSSYFEQIPFVPFNYELFAVFGQILMILNHPSSLKSYEKVKNTTQLITWIEGIREKLLIGRIYSQDVPTISNFEKFLLGSLNEFHFSKDLEYSLDKLENLLNFLSITRTKISSQKFYSVFLKEVSDCENRLIKESQ</sequence>
<evidence type="ECO:0000256" key="1">
    <source>
        <dbReference type="ARBA" id="ARBA00006594"/>
    </source>
</evidence>
<dbReference type="PANTHER" id="PTHR33841">
    <property type="entry name" value="DNA METHYLTRANSFERASE YEEA-RELATED"/>
    <property type="match status" value="1"/>
</dbReference>
<evidence type="ECO:0000256" key="4">
    <source>
        <dbReference type="ARBA" id="ARBA00022679"/>
    </source>
</evidence>
<gene>
    <name evidence="8" type="ORF">NEF87_004128</name>
</gene>
<protein>
    <recommendedName>
        <fullName evidence="2">site-specific DNA-methyltransferase (adenine-specific)</fullName>
        <ecNumber evidence="2">2.1.1.72</ecNumber>
    </recommendedName>
</protein>
<keyword evidence="4" id="KW-0808">Transferase</keyword>
<reference evidence="8" key="1">
    <citation type="submission" date="2022-09" db="EMBL/GenBank/DDBJ databases">
        <title>Actin cytoskeleton and complex cell architecture in an #Asgard archaeon.</title>
        <authorList>
            <person name="Ponce Toledo R.I."/>
            <person name="Schleper C."/>
            <person name="Rodrigues Oliveira T."/>
            <person name="Wollweber F."/>
            <person name="Xu J."/>
            <person name="Rittmann S."/>
            <person name="Klingl A."/>
            <person name="Pilhofer M."/>
        </authorList>
    </citation>
    <scope>NUCLEOTIDE SEQUENCE</scope>
    <source>
        <strain evidence="8">B-35</strain>
    </source>
</reference>
<dbReference type="InterPro" id="IPR011639">
    <property type="entry name" value="MethylTrfase_TaqI-like_dom"/>
</dbReference>
<dbReference type="PROSITE" id="PS00092">
    <property type="entry name" value="N6_MTASE"/>
    <property type="match status" value="1"/>
</dbReference>
<dbReference type="Proteomes" id="UP001208689">
    <property type="component" value="Chromosome"/>
</dbReference>
<proteinExistence type="inferred from homology"/>
<evidence type="ECO:0000313" key="9">
    <source>
        <dbReference type="Proteomes" id="UP001208689"/>
    </source>
</evidence>
<feature type="domain" description="Type II methyltransferase M.TaqI-like" evidence="7">
    <location>
        <begin position="234"/>
        <end position="393"/>
    </location>
</feature>
<dbReference type="InterPro" id="IPR050953">
    <property type="entry name" value="N4_N6_ade-DNA_methylase"/>
</dbReference>
<dbReference type="Gene3D" id="3.40.50.150">
    <property type="entry name" value="Vaccinia Virus protein VP39"/>
    <property type="match status" value="1"/>
</dbReference>